<dbReference type="InterPro" id="IPR003593">
    <property type="entry name" value="AAA+_ATPase"/>
</dbReference>
<keyword evidence="4 10" id="KW-0812">Transmembrane</keyword>
<feature type="transmembrane region" description="Helical" evidence="10">
    <location>
        <begin position="724"/>
        <end position="749"/>
    </location>
</feature>
<feature type="transmembrane region" description="Helical" evidence="10">
    <location>
        <begin position="954"/>
        <end position="975"/>
    </location>
</feature>
<feature type="region of interest" description="Disordered" evidence="9">
    <location>
        <begin position="1035"/>
        <end position="1062"/>
    </location>
</feature>
<comment type="caution">
    <text evidence="13">The sequence shown here is derived from an EMBL/GenBank/DDBJ whole genome shotgun (WGS) entry which is preliminary data.</text>
</comment>
<dbReference type="Gene3D" id="3.40.50.300">
    <property type="entry name" value="P-loop containing nucleotide triphosphate hydrolases"/>
    <property type="match status" value="2"/>
</dbReference>
<name>A0A2C5Y219_9HYPO</name>
<feature type="transmembrane region" description="Helical" evidence="10">
    <location>
        <begin position="839"/>
        <end position="862"/>
    </location>
</feature>
<keyword evidence="5" id="KW-0547">Nucleotide-binding</keyword>
<dbReference type="Gene3D" id="1.20.1560.10">
    <property type="entry name" value="ABC transporter type 1, transmembrane domain"/>
    <property type="match status" value="1"/>
</dbReference>
<evidence type="ECO:0000256" key="10">
    <source>
        <dbReference type="SAM" id="Phobius"/>
    </source>
</evidence>
<feature type="domain" description="ABC transporter" evidence="11">
    <location>
        <begin position="374"/>
        <end position="653"/>
    </location>
</feature>
<dbReference type="InterPro" id="IPR027417">
    <property type="entry name" value="P-loop_NTPase"/>
</dbReference>
<dbReference type="GO" id="GO:0016887">
    <property type="term" value="F:ATP hydrolysis activity"/>
    <property type="evidence" value="ECO:0007669"/>
    <property type="project" value="InterPro"/>
</dbReference>
<dbReference type="GO" id="GO:0090374">
    <property type="term" value="P:oligopeptide export from mitochondrion"/>
    <property type="evidence" value="ECO:0007669"/>
    <property type="project" value="TreeGrafter"/>
</dbReference>
<evidence type="ECO:0000256" key="1">
    <source>
        <dbReference type="ARBA" id="ARBA00004141"/>
    </source>
</evidence>
<dbReference type="InterPro" id="IPR017871">
    <property type="entry name" value="ABC_transporter-like_CS"/>
</dbReference>
<evidence type="ECO:0000256" key="3">
    <source>
        <dbReference type="ARBA" id="ARBA00022448"/>
    </source>
</evidence>
<organism evidence="13 14">
    <name type="scientific">Ophiocordyceps australis</name>
    <dbReference type="NCBI Taxonomy" id="1399860"/>
    <lineage>
        <taxon>Eukaryota</taxon>
        <taxon>Fungi</taxon>
        <taxon>Dikarya</taxon>
        <taxon>Ascomycota</taxon>
        <taxon>Pezizomycotina</taxon>
        <taxon>Sordariomycetes</taxon>
        <taxon>Hypocreomycetidae</taxon>
        <taxon>Hypocreales</taxon>
        <taxon>Ophiocordycipitaceae</taxon>
        <taxon>Ophiocordyceps</taxon>
    </lineage>
</organism>
<comment type="subcellular location">
    <subcellularLocation>
        <location evidence="1">Membrane</location>
        <topology evidence="1">Multi-pass membrane protein</topology>
    </subcellularLocation>
</comment>
<dbReference type="Pfam" id="PF00005">
    <property type="entry name" value="ABC_tran"/>
    <property type="match status" value="2"/>
</dbReference>
<dbReference type="STRING" id="1399860.A0A2C5Y219"/>
<dbReference type="Pfam" id="PF00664">
    <property type="entry name" value="ABC_membrane"/>
    <property type="match status" value="2"/>
</dbReference>
<dbReference type="OrthoDB" id="6500128at2759"/>
<evidence type="ECO:0000256" key="6">
    <source>
        <dbReference type="ARBA" id="ARBA00022840"/>
    </source>
</evidence>
<evidence type="ECO:0000259" key="11">
    <source>
        <dbReference type="PROSITE" id="PS50893"/>
    </source>
</evidence>
<dbReference type="SMART" id="SM00382">
    <property type="entry name" value="AAA"/>
    <property type="match status" value="2"/>
</dbReference>
<reference evidence="13 14" key="1">
    <citation type="submission" date="2017-06" db="EMBL/GenBank/DDBJ databases">
        <title>Ant-infecting Ophiocordyceps genomes reveal a high diversity of potential behavioral manipulation genes and a possible major role for enterotoxins.</title>
        <authorList>
            <person name="De Bekker C."/>
            <person name="Evans H.C."/>
            <person name="Brachmann A."/>
            <person name="Hughes D.P."/>
        </authorList>
    </citation>
    <scope>NUCLEOTIDE SEQUENCE [LARGE SCALE GENOMIC DNA]</scope>
    <source>
        <strain evidence="13 14">Map64</strain>
    </source>
</reference>
<dbReference type="PROSITE" id="PS50929">
    <property type="entry name" value="ABC_TM1F"/>
    <property type="match status" value="2"/>
</dbReference>
<dbReference type="InterPro" id="IPR011527">
    <property type="entry name" value="ABC1_TM_dom"/>
</dbReference>
<dbReference type="PROSITE" id="PS00211">
    <property type="entry name" value="ABC_TRANSPORTER_1"/>
    <property type="match status" value="2"/>
</dbReference>
<dbReference type="EMBL" id="NJET01000123">
    <property type="protein sequence ID" value="PHH60921.1"/>
    <property type="molecule type" value="Genomic_DNA"/>
</dbReference>
<dbReference type="PANTHER" id="PTHR43394:SF1">
    <property type="entry name" value="ATP-BINDING CASSETTE SUB-FAMILY B MEMBER 10, MITOCHONDRIAL"/>
    <property type="match status" value="1"/>
</dbReference>
<dbReference type="InterPro" id="IPR039421">
    <property type="entry name" value="Type_1_exporter"/>
</dbReference>
<feature type="transmembrane region" description="Helical" evidence="10">
    <location>
        <begin position="98"/>
        <end position="122"/>
    </location>
</feature>
<feature type="transmembrane region" description="Helical" evidence="10">
    <location>
        <begin position="868"/>
        <end position="891"/>
    </location>
</feature>
<keyword evidence="3" id="KW-0813">Transport</keyword>
<evidence type="ECO:0000256" key="9">
    <source>
        <dbReference type="SAM" id="MobiDB-lite"/>
    </source>
</evidence>
<feature type="region of interest" description="Disordered" evidence="9">
    <location>
        <begin position="660"/>
        <end position="704"/>
    </location>
</feature>
<dbReference type="GO" id="GO:0015421">
    <property type="term" value="F:ABC-type oligopeptide transporter activity"/>
    <property type="evidence" value="ECO:0007669"/>
    <property type="project" value="TreeGrafter"/>
</dbReference>
<comment type="similarity">
    <text evidence="2">Belongs to the ABC transporter superfamily. ABCB family. Multidrug resistance exporter (TC 3.A.1.201) subfamily.</text>
</comment>
<sequence>MTATTKTKTEAQAPHVQQLPFWKQFLVYFGLIFASQPTWLDIGLIVVGTLVAIAAGVPFPLMGVLFGQLVDDMNGVTCAVDTGQEAASSFQSAITDKIVKTVVIAGIAFVLIYVYVLCWNIISQRLAQRLRLRYVSALLRQPPAFFDQRGSAGEVSARLEGDIAAVQAGTSEKVGIVIASLSFFVTVFVIAFAKQPRLAGMLSSMVPVFLAMAFVGGALLQKYAARASTAVASASSLAAEALSHVSVVQAFGANARLEAKFAHAMATARTAGMRRSAVAATQAGLLYFIAYSSNALAFWQGSVLIAQAIDGRGNGSTIGQIYTIVYLLVDAILPLLSNAAAAYVRLLRDIEAPCLIDGTCNDGLVFPLDAPAAIQFRNVSFEYSSRPGEPVLRNINVEFAPGSYTAIVGPSGSGKSTIASLMTRLYDPVEGSITVDNHEMRSLNVRFLRSLTGVVQQEPLLLDRSILENIASGLVNSPKPWHQHLKPWLSGNHLAKLVSKVKEGKDLVSSASALGPQLGEIAKLVQQAAEQADAARFISQLQDGYATCAGLRGTLVSGGQRQRIALARALIRDPKILILDEATSALDSASERRIQEAVEAAAKGRTVVSIAHRLSTVRNAHRIIVMEAGRIVEQGTYTELLAKRDGVFWRLANLQRLGSEKQGPEDASRAGCDQDDGLATASHESKSDDAVTDKMAQQATREDKGSQVAPFKGLSWLLRPWRKWLVAAMIGAVVVGCTFSGSGLIFGFTVSALNPCKSTAQRVLSLGRLFSGLMLMLAVVEFLGNVVAWWCFGVVAEKLLYSMRVLSLRSLLEQGVEWHQSQGRSPSTLLDIITKDSTAIGAFSGSTMGSVFALAVNIVVAVVLSHIIAWKIALVCLVCIPLLLGSSLMQLRMLARYQERNASVFAQATALAVEAMQSMRTVAALSLESHVMDSYAALLQHPQRYIVQSAAATNVWFALANVSGTLINALAYWWGTRLMMSGEYTQTQFLIILVAMLTSAQLWGTMFSLAPEFSRARSALSRVLAVIKLGSKHGLAEPPGASPTADVEAEAEAKGRPATPDAGGVEVAFTKLSFAYPERPHHPILNNISLTIQPGQFCGLVGPSGAGKSTILNLMLRFYSPTSGVVSINGRDISRLGPDFRDDIALVPQDAALFNGSVRFNVGLGARSGHHASPVEIEQACRLANMHDAIAALPHGYDTDCGPAASFFSGGQRQRLAIARALVRRPRLLLLDESTSALDAASEAALQQGLDRISRHTTVVAITHRLHTVQKAHVIFLVEHGRIVDSGTHLQLMQRSESYRANAVQQMLHV</sequence>
<dbReference type="FunFam" id="3.40.50.300:FF:000913">
    <property type="entry name" value="ABC multidrug transporter SitT"/>
    <property type="match status" value="1"/>
</dbReference>
<dbReference type="CDD" id="cd18578">
    <property type="entry name" value="ABC_6TM_Pgp_ABCB1_D2_like"/>
    <property type="match status" value="1"/>
</dbReference>
<dbReference type="GO" id="GO:0005524">
    <property type="term" value="F:ATP binding"/>
    <property type="evidence" value="ECO:0007669"/>
    <property type="project" value="UniProtKB-KW"/>
</dbReference>
<feature type="domain" description="ABC transmembrane type-1" evidence="12">
    <location>
        <begin position="46"/>
        <end position="335"/>
    </location>
</feature>
<dbReference type="SUPFAM" id="SSF52540">
    <property type="entry name" value="P-loop containing nucleoside triphosphate hydrolases"/>
    <property type="match status" value="2"/>
</dbReference>
<evidence type="ECO:0000313" key="14">
    <source>
        <dbReference type="Proteomes" id="UP000226192"/>
    </source>
</evidence>
<evidence type="ECO:0000256" key="4">
    <source>
        <dbReference type="ARBA" id="ARBA00022692"/>
    </source>
</evidence>
<keyword evidence="6" id="KW-0067">ATP-binding</keyword>
<keyword evidence="7 10" id="KW-1133">Transmembrane helix</keyword>
<evidence type="ECO:0000256" key="2">
    <source>
        <dbReference type="ARBA" id="ARBA00007577"/>
    </source>
</evidence>
<feature type="transmembrane region" description="Helical" evidence="10">
    <location>
        <begin position="284"/>
        <end position="309"/>
    </location>
</feature>
<evidence type="ECO:0000256" key="5">
    <source>
        <dbReference type="ARBA" id="ARBA00022741"/>
    </source>
</evidence>
<dbReference type="Proteomes" id="UP000226192">
    <property type="component" value="Unassembled WGS sequence"/>
</dbReference>
<dbReference type="CDD" id="cd18577">
    <property type="entry name" value="ABC_6TM_Pgp_ABCB1_D1_like"/>
    <property type="match status" value="1"/>
</dbReference>
<feature type="transmembrane region" description="Helical" evidence="10">
    <location>
        <begin position="769"/>
        <end position="796"/>
    </location>
</feature>
<evidence type="ECO:0000256" key="8">
    <source>
        <dbReference type="ARBA" id="ARBA00023136"/>
    </source>
</evidence>
<dbReference type="InterPro" id="IPR036640">
    <property type="entry name" value="ABC1_TM_sf"/>
</dbReference>
<dbReference type="SUPFAM" id="SSF90123">
    <property type="entry name" value="ABC transporter transmembrane region"/>
    <property type="match status" value="2"/>
</dbReference>
<feature type="compositionally biased region" description="Basic and acidic residues" evidence="9">
    <location>
        <begin position="683"/>
        <end position="692"/>
    </location>
</feature>
<gene>
    <name evidence="13" type="ORF">CDD81_1032</name>
</gene>
<feature type="domain" description="ABC transporter" evidence="11">
    <location>
        <begin position="1067"/>
        <end position="1305"/>
    </location>
</feature>
<evidence type="ECO:0000259" key="12">
    <source>
        <dbReference type="PROSITE" id="PS50929"/>
    </source>
</evidence>
<proteinExistence type="inferred from homology"/>
<keyword evidence="8 10" id="KW-0472">Membrane</keyword>
<feature type="transmembrane region" description="Helical" evidence="10">
    <location>
        <begin position="987"/>
        <end position="1010"/>
    </location>
</feature>
<dbReference type="PANTHER" id="PTHR43394">
    <property type="entry name" value="ATP-DEPENDENT PERMEASE MDL1, MITOCHONDRIAL"/>
    <property type="match status" value="1"/>
</dbReference>
<feature type="transmembrane region" description="Helical" evidence="10">
    <location>
        <begin position="42"/>
        <end position="66"/>
    </location>
</feature>
<dbReference type="GO" id="GO:0005743">
    <property type="term" value="C:mitochondrial inner membrane"/>
    <property type="evidence" value="ECO:0007669"/>
    <property type="project" value="TreeGrafter"/>
</dbReference>
<dbReference type="PROSITE" id="PS50893">
    <property type="entry name" value="ABC_TRANSPORTER_2"/>
    <property type="match status" value="2"/>
</dbReference>
<feature type="transmembrane region" description="Helical" evidence="10">
    <location>
        <begin position="199"/>
        <end position="220"/>
    </location>
</feature>
<accession>A0A2C5Y219</accession>
<feature type="transmembrane region" description="Helical" evidence="10">
    <location>
        <begin position="174"/>
        <end position="193"/>
    </location>
</feature>
<evidence type="ECO:0000313" key="13">
    <source>
        <dbReference type="EMBL" id="PHH60921.1"/>
    </source>
</evidence>
<dbReference type="InterPro" id="IPR003439">
    <property type="entry name" value="ABC_transporter-like_ATP-bd"/>
</dbReference>
<dbReference type="FunFam" id="1.20.1560.10:FF:000057">
    <property type="entry name" value="ABC multidrug transporter SitT"/>
    <property type="match status" value="1"/>
</dbReference>
<evidence type="ECO:0000256" key="7">
    <source>
        <dbReference type="ARBA" id="ARBA00022989"/>
    </source>
</evidence>
<feature type="domain" description="ABC transmembrane type-1" evidence="12">
    <location>
        <begin position="726"/>
        <end position="1015"/>
    </location>
</feature>
<keyword evidence="14" id="KW-1185">Reference proteome</keyword>
<protein>
    <submittedName>
        <fullName evidence="13">Uncharacterized protein</fullName>
    </submittedName>
</protein>
<feature type="transmembrane region" description="Helical" evidence="10">
    <location>
        <begin position="321"/>
        <end position="344"/>
    </location>
</feature>